<dbReference type="InterPro" id="IPR002220">
    <property type="entry name" value="DapA-like"/>
</dbReference>
<keyword evidence="4" id="KW-1185">Reference proteome</keyword>
<protein>
    <submittedName>
        <fullName evidence="3">Dihydrodipicolinate synthetase</fullName>
    </submittedName>
</protein>
<dbReference type="InterPro" id="IPR013785">
    <property type="entry name" value="Aldolase_TIM"/>
</dbReference>
<keyword evidence="2" id="KW-0456">Lyase</keyword>
<dbReference type="Pfam" id="PF00701">
    <property type="entry name" value="DHDPS"/>
    <property type="match status" value="1"/>
</dbReference>
<name>G2MVJ9_9THEO</name>
<dbReference type="SMART" id="SM01130">
    <property type="entry name" value="DHDPS"/>
    <property type="match status" value="1"/>
</dbReference>
<comment type="similarity">
    <text evidence="1">Belongs to the DapA family.</text>
</comment>
<dbReference type="GO" id="GO:0008840">
    <property type="term" value="F:4-hydroxy-tetrahydrodipicolinate synthase activity"/>
    <property type="evidence" value="ECO:0007669"/>
    <property type="project" value="TreeGrafter"/>
</dbReference>
<dbReference type="Proteomes" id="UP000008276">
    <property type="component" value="Chromosome"/>
</dbReference>
<dbReference type="eggNOG" id="COG0329">
    <property type="taxonomic scope" value="Bacteria"/>
</dbReference>
<organism evidence="3 4">
    <name type="scientific">Thermoanaerobacter wiegelii Rt8.B1</name>
    <dbReference type="NCBI Taxonomy" id="697303"/>
    <lineage>
        <taxon>Bacteria</taxon>
        <taxon>Bacillati</taxon>
        <taxon>Bacillota</taxon>
        <taxon>Clostridia</taxon>
        <taxon>Thermoanaerobacterales</taxon>
        <taxon>Thermoanaerobacteraceae</taxon>
        <taxon>Thermoanaerobacter</taxon>
    </lineage>
</organism>
<dbReference type="HOGENOM" id="CLU_049343_0_1_9"/>
<dbReference type="STRING" id="697303.Thewi_1732"/>
<reference evidence="3 4" key="1">
    <citation type="submission" date="2011-08" db="EMBL/GenBank/DDBJ databases">
        <title>Complete sequence of Thermoanaerobacter wiegelii Rt8.B1.</title>
        <authorList>
            <consortium name="US DOE Joint Genome Institute"/>
            <person name="Lucas S."/>
            <person name="Han J."/>
            <person name="Lapidus A."/>
            <person name="Cheng J.-F."/>
            <person name="Goodwin L."/>
            <person name="Pitluck S."/>
            <person name="Peters L."/>
            <person name="Mikhailova N."/>
            <person name="Zeytun A."/>
            <person name="Daligault H."/>
            <person name="Detter J.C."/>
            <person name="Han C."/>
            <person name="Tapia R."/>
            <person name="Land M."/>
            <person name="Hauser L."/>
            <person name="Kyrpides N."/>
            <person name="Ivanova N."/>
            <person name="Pagani I."/>
            <person name="Hemme C."/>
            <person name="Woyke T."/>
        </authorList>
    </citation>
    <scope>NUCLEOTIDE SEQUENCE [LARGE SCALE GENOMIC DNA]</scope>
    <source>
        <strain evidence="3 4">Rt8.B1</strain>
    </source>
</reference>
<sequence>MIFNVDCETIGNFTIKRFACFGTIFALLLKVEVEYNRKQNENNDCKLKKEDITVMSIREKLTGVFAPLVTPFVNQEIDYGKLKENIQKLNSSKLKGYLCLGSNGEFRSLTDEEAIKVIKTVAKSKSKDKTLLAGTGRESAWATIEFTKKVADFGVDFASVLTPHYFASKMTDEALIKFYTEVADKSPIPITIYCIPRSANGVLISPRAISILAQHPNIVGIKDSSKEDIGNYVNAVPKGAEFYVLSGSINKFLDGLKKGAIGGVLSMANYLPDLCCEIQELFNDGKYEEAEKLSNRLCKINEKVSGNGGVAAVKVAMNFLGYYGMEPRLPLLPLKEDEIEEIKKVLKGEGLLS</sequence>
<dbReference type="EMBL" id="CP002991">
    <property type="protein sequence ID" value="AEM79127.1"/>
    <property type="molecule type" value="Genomic_DNA"/>
</dbReference>
<dbReference type="SUPFAM" id="SSF51569">
    <property type="entry name" value="Aldolase"/>
    <property type="match status" value="1"/>
</dbReference>
<evidence type="ECO:0000313" key="4">
    <source>
        <dbReference type="Proteomes" id="UP000008276"/>
    </source>
</evidence>
<dbReference type="PANTHER" id="PTHR12128:SF66">
    <property type="entry name" value="4-HYDROXY-2-OXOGLUTARATE ALDOLASE, MITOCHONDRIAL"/>
    <property type="match status" value="1"/>
</dbReference>
<dbReference type="CDD" id="cd00408">
    <property type="entry name" value="DHDPS-like"/>
    <property type="match status" value="1"/>
</dbReference>
<accession>G2MVJ9</accession>
<evidence type="ECO:0000313" key="3">
    <source>
        <dbReference type="EMBL" id="AEM79127.1"/>
    </source>
</evidence>
<proteinExistence type="inferred from homology"/>
<gene>
    <name evidence="3" type="ORF">Thewi_1732</name>
</gene>
<dbReference type="AlphaFoldDB" id="G2MVJ9"/>
<evidence type="ECO:0000256" key="2">
    <source>
        <dbReference type="ARBA" id="ARBA00023239"/>
    </source>
</evidence>
<evidence type="ECO:0000256" key="1">
    <source>
        <dbReference type="ARBA" id="ARBA00007592"/>
    </source>
</evidence>
<dbReference type="KEGG" id="twi:Thewi_1732"/>
<dbReference type="PANTHER" id="PTHR12128">
    <property type="entry name" value="DIHYDRODIPICOLINATE SYNTHASE"/>
    <property type="match status" value="1"/>
</dbReference>
<dbReference type="Gene3D" id="3.20.20.70">
    <property type="entry name" value="Aldolase class I"/>
    <property type="match status" value="1"/>
</dbReference>